<name>A0ABC8JAW6_ERUVS</name>
<evidence type="ECO:0000313" key="1">
    <source>
        <dbReference type="EMBL" id="CAH8313151.1"/>
    </source>
</evidence>
<gene>
    <name evidence="1" type="ORF">ERUC_LOCUS6575</name>
</gene>
<keyword evidence="2" id="KW-1185">Reference proteome</keyword>
<dbReference type="EMBL" id="CAKOAT010076933">
    <property type="protein sequence ID" value="CAH8313151.1"/>
    <property type="molecule type" value="Genomic_DNA"/>
</dbReference>
<comment type="caution">
    <text evidence="1">The sequence shown here is derived from an EMBL/GenBank/DDBJ whole genome shotgun (WGS) entry which is preliminary data.</text>
</comment>
<protein>
    <submittedName>
        <fullName evidence="1">Uncharacterized protein</fullName>
    </submittedName>
</protein>
<dbReference type="Proteomes" id="UP001642260">
    <property type="component" value="Unassembled WGS sequence"/>
</dbReference>
<dbReference type="AlphaFoldDB" id="A0ABC8JAW6"/>
<accession>A0ABC8JAW6</accession>
<reference evidence="1 2" key="1">
    <citation type="submission" date="2022-03" db="EMBL/GenBank/DDBJ databases">
        <authorList>
            <person name="Macdonald S."/>
            <person name="Ahmed S."/>
            <person name="Newling K."/>
        </authorList>
    </citation>
    <scope>NUCLEOTIDE SEQUENCE [LARGE SCALE GENOMIC DNA]</scope>
</reference>
<evidence type="ECO:0000313" key="2">
    <source>
        <dbReference type="Proteomes" id="UP001642260"/>
    </source>
</evidence>
<proteinExistence type="predicted"/>
<organism evidence="1 2">
    <name type="scientific">Eruca vesicaria subsp. sativa</name>
    <name type="common">Garden rocket</name>
    <name type="synonym">Eruca sativa</name>
    <dbReference type="NCBI Taxonomy" id="29727"/>
    <lineage>
        <taxon>Eukaryota</taxon>
        <taxon>Viridiplantae</taxon>
        <taxon>Streptophyta</taxon>
        <taxon>Embryophyta</taxon>
        <taxon>Tracheophyta</taxon>
        <taxon>Spermatophyta</taxon>
        <taxon>Magnoliopsida</taxon>
        <taxon>eudicotyledons</taxon>
        <taxon>Gunneridae</taxon>
        <taxon>Pentapetalae</taxon>
        <taxon>rosids</taxon>
        <taxon>malvids</taxon>
        <taxon>Brassicales</taxon>
        <taxon>Brassicaceae</taxon>
        <taxon>Brassiceae</taxon>
        <taxon>Eruca</taxon>
    </lineage>
</organism>
<sequence>MVGSQLAQFGFKVSSIWSSAISSESFEVEARAGHARSTSFQTLPFGLINVDPDYFMLVVVTYSGTHQLLPTVLQLSSETLSLALFIPCFNVLFYDVHQTVENPSGYYLFTVEYSSGCNRLNSF</sequence>